<gene>
    <name evidence="1" type="ORF">H5410_030526</name>
</gene>
<protein>
    <submittedName>
        <fullName evidence="1">Uncharacterized protein</fullName>
    </submittedName>
</protein>
<keyword evidence="2" id="KW-1185">Reference proteome</keyword>
<name>A0A9J5YIY1_SOLCO</name>
<dbReference type="Proteomes" id="UP000824120">
    <property type="component" value="Chromosome 6"/>
</dbReference>
<sequence>MKSTKRWIAECIGDLDLLRRRGRKTKTTKLIAGGIGSKWVQLERMNPSPFLTHSTRESE</sequence>
<organism evidence="1 2">
    <name type="scientific">Solanum commersonii</name>
    <name type="common">Commerson's wild potato</name>
    <name type="synonym">Commerson's nightshade</name>
    <dbReference type="NCBI Taxonomy" id="4109"/>
    <lineage>
        <taxon>Eukaryota</taxon>
        <taxon>Viridiplantae</taxon>
        <taxon>Streptophyta</taxon>
        <taxon>Embryophyta</taxon>
        <taxon>Tracheophyta</taxon>
        <taxon>Spermatophyta</taxon>
        <taxon>Magnoliopsida</taxon>
        <taxon>eudicotyledons</taxon>
        <taxon>Gunneridae</taxon>
        <taxon>Pentapetalae</taxon>
        <taxon>asterids</taxon>
        <taxon>lamiids</taxon>
        <taxon>Solanales</taxon>
        <taxon>Solanaceae</taxon>
        <taxon>Solanoideae</taxon>
        <taxon>Solaneae</taxon>
        <taxon>Solanum</taxon>
    </lineage>
</organism>
<reference evidence="1 2" key="1">
    <citation type="submission" date="2020-09" db="EMBL/GenBank/DDBJ databases">
        <title>De no assembly of potato wild relative species, Solanum commersonii.</title>
        <authorList>
            <person name="Cho K."/>
        </authorList>
    </citation>
    <scope>NUCLEOTIDE SEQUENCE [LARGE SCALE GENOMIC DNA]</scope>
    <source>
        <strain evidence="1">LZ3.2</strain>
        <tissue evidence="1">Leaf</tissue>
    </source>
</reference>
<evidence type="ECO:0000313" key="2">
    <source>
        <dbReference type="Proteomes" id="UP000824120"/>
    </source>
</evidence>
<dbReference type="EMBL" id="JACXVP010000006">
    <property type="protein sequence ID" value="KAG5599156.1"/>
    <property type="molecule type" value="Genomic_DNA"/>
</dbReference>
<comment type="caution">
    <text evidence="1">The sequence shown here is derived from an EMBL/GenBank/DDBJ whole genome shotgun (WGS) entry which is preliminary data.</text>
</comment>
<proteinExistence type="predicted"/>
<dbReference type="AlphaFoldDB" id="A0A9J5YIY1"/>
<accession>A0A9J5YIY1</accession>
<evidence type="ECO:0000313" key="1">
    <source>
        <dbReference type="EMBL" id="KAG5599156.1"/>
    </source>
</evidence>